<keyword evidence="12" id="KW-1185">Reference proteome</keyword>
<keyword evidence="5 7" id="KW-0832">Ubl conjugation</keyword>
<evidence type="ECO:0000256" key="5">
    <source>
        <dbReference type="ARBA" id="ARBA00022843"/>
    </source>
</evidence>
<dbReference type="EMBL" id="SWFT01000039">
    <property type="protein sequence ID" value="KAA8905947.1"/>
    <property type="molecule type" value="Genomic_DNA"/>
</dbReference>
<dbReference type="InterPro" id="IPR042527">
    <property type="entry name" value="Atg5_UblA_dom_sf"/>
</dbReference>
<dbReference type="OMA" id="WISIATH"/>
<evidence type="ECO:0000313" key="11">
    <source>
        <dbReference type="EMBL" id="KAA8905947.1"/>
    </source>
</evidence>
<dbReference type="GeneID" id="54779977"/>
<evidence type="ECO:0000256" key="6">
    <source>
        <dbReference type="ARBA" id="ARBA00023006"/>
    </source>
</evidence>
<evidence type="ECO:0000313" key="12">
    <source>
        <dbReference type="Proteomes" id="UP000449547"/>
    </source>
</evidence>
<comment type="caution">
    <text evidence="11">The sequence shown here is derived from an EMBL/GenBank/DDBJ whole genome shotgun (WGS) entry which is preliminary data.</text>
</comment>
<feature type="domain" description="Autophagy protein ATG5 UblB" evidence="8">
    <location>
        <begin position="201"/>
        <end position="231"/>
    </location>
</feature>
<dbReference type="InterPro" id="IPR042526">
    <property type="entry name" value="Atg5_HR"/>
</dbReference>
<sequence length="250" mass="28402">MEIRLKVWHGSINLEVWYHDQVALICGKRQGYLGSYLPQLQHYFGLDETTSVWLETDYGDSWPLAWHIPIGTLYDSYGELSADHQWRLRLQTGELPSTLLPLMYGPDYHKNLREYLFAQLKQACMVVNGSTKAVMQLSTHNSDQIWRAILATDWNDYWSVINQVLVPTTTKVPVKVYRGTQVSLKVVNGGNLVGNVLDEGAIVQGISLPPTMTMAEVWFHFKGVDGFIHVVDHLQPLKLLSPEPDPNNVD</sequence>
<dbReference type="InterPro" id="IPR048318">
    <property type="entry name" value="ATG5_UblB"/>
</dbReference>
<dbReference type="GO" id="GO:0044233">
    <property type="term" value="C:mitochondria-associated endoplasmic reticulum membrane contact site"/>
    <property type="evidence" value="ECO:0007669"/>
    <property type="project" value="TreeGrafter"/>
</dbReference>
<evidence type="ECO:0000256" key="3">
    <source>
        <dbReference type="ARBA" id="ARBA00011554"/>
    </source>
</evidence>
<dbReference type="GO" id="GO:0034045">
    <property type="term" value="C:phagophore assembly site membrane"/>
    <property type="evidence" value="ECO:0007669"/>
    <property type="project" value="UniProtKB-SubCell"/>
</dbReference>
<dbReference type="InterPro" id="IPR007239">
    <property type="entry name" value="Atg5"/>
</dbReference>
<dbReference type="AlphaFoldDB" id="A0A642V1I6"/>
<dbReference type="GO" id="GO:0034274">
    <property type="term" value="C:Atg12-Atg5-Atg16 complex"/>
    <property type="evidence" value="ECO:0007669"/>
    <property type="project" value="TreeGrafter"/>
</dbReference>
<dbReference type="GO" id="GO:0034727">
    <property type="term" value="P:piecemeal microautophagy of the nucleus"/>
    <property type="evidence" value="ECO:0007669"/>
    <property type="project" value="TreeGrafter"/>
</dbReference>
<gene>
    <name evidence="11" type="ORF">DIURU_001324</name>
</gene>
<dbReference type="Proteomes" id="UP000449547">
    <property type="component" value="Unassembled WGS sequence"/>
</dbReference>
<keyword evidence="7" id="KW-0813">Transport</keyword>
<organism evidence="11 12">
    <name type="scientific">Diutina rugosa</name>
    <name type="common">Yeast</name>
    <name type="synonym">Candida rugosa</name>
    <dbReference type="NCBI Taxonomy" id="5481"/>
    <lineage>
        <taxon>Eukaryota</taxon>
        <taxon>Fungi</taxon>
        <taxon>Dikarya</taxon>
        <taxon>Ascomycota</taxon>
        <taxon>Saccharomycotina</taxon>
        <taxon>Pichiomycetes</taxon>
        <taxon>Debaryomycetaceae</taxon>
        <taxon>Diutina</taxon>
    </lineage>
</organism>
<protein>
    <recommendedName>
        <fullName evidence="7">Autophagy protein 5</fullName>
    </recommendedName>
</protein>
<accession>A0A642V1I6</accession>
<evidence type="ECO:0000256" key="1">
    <source>
        <dbReference type="ARBA" id="ARBA00004623"/>
    </source>
</evidence>
<evidence type="ECO:0000256" key="7">
    <source>
        <dbReference type="RuleBase" id="RU361202"/>
    </source>
</evidence>
<comment type="subunit">
    <text evidence="3 7">Conjugated with ATG12.</text>
</comment>
<keyword evidence="7" id="KW-0472">Membrane</keyword>
<keyword evidence="4 7" id="KW-1017">Isopeptide bond</keyword>
<dbReference type="Gene3D" id="3.10.20.90">
    <property type="entry name" value="Phosphatidylinositol 3-kinase Catalytic Subunit, Chain A, domain 1"/>
    <property type="match status" value="1"/>
</dbReference>
<comment type="subcellular location">
    <subcellularLocation>
        <location evidence="1 7">Preautophagosomal structure membrane</location>
        <topology evidence="1 7">Peripheral membrane protein</topology>
    </subcellularLocation>
</comment>
<dbReference type="GO" id="GO:0000422">
    <property type="term" value="P:autophagy of mitochondrion"/>
    <property type="evidence" value="ECO:0007669"/>
    <property type="project" value="TreeGrafter"/>
</dbReference>
<dbReference type="Pfam" id="PF20637">
    <property type="entry name" value="ATG5_HBR"/>
    <property type="match status" value="1"/>
</dbReference>
<feature type="domain" description="Autophagy protein ATG5 UblA" evidence="10">
    <location>
        <begin position="22"/>
        <end position="91"/>
    </location>
</feature>
<dbReference type="Gene3D" id="3.10.20.620">
    <property type="match status" value="1"/>
</dbReference>
<reference evidence="11 12" key="1">
    <citation type="submission" date="2019-07" db="EMBL/GenBank/DDBJ databases">
        <title>Genome assembly of two rare yeast pathogens: Diutina rugosa and Trichomonascus ciferrii.</title>
        <authorList>
            <person name="Mixao V."/>
            <person name="Saus E."/>
            <person name="Hansen A."/>
            <person name="Lass-Flor C."/>
            <person name="Gabaldon T."/>
        </authorList>
    </citation>
    <scope>NUCLEOTIDE SEQUENCE [LARGE SCALE GENOMIC DNA]</scope>
    <source>
        <strain evidence="11 12">CBS 613</strain>
    </source>
</reference>
<dbReference type="InterPro" id="IPR048940">
    <property type="entry name" value="ATG5_HBR"/>
</dbReference>
<name>A0A642V1I6_DIURU</name>
<evidence type="ECO:0000259" key="9">
    <source>
        <dbReference type="Pfam" id="PF20637"/>
    </source>
</evidence>
<dbReference type="RefSeq" id="XP_034013928.1">
    <property type="nucleotide sequence ID" value="XM_034153855.1"/>
</dbReference>
<dbReference type="GO" id="GO:0005776">
    <property type="term" value="C:autophagosome"/>
    <property type="evidence" value="ECO:0007669"/>
    <property type="project" value="TreeGrafter"/>
</dbReference>
<feature type="domain" description="Autophagy protein ATG5 alpha-helical bundle region" evidence="9">
    <location>
        <begin position="111"/>
        <end position="165"/>
    </location>
</feature>
<dbReference type="Pfam" id="PF20638">
    <property type="entry name" value="ATG5_UblA"/>
    <property type="match status" value="1"/>
</dbReference>
<comment type="similarity">
    <text evidence="2 7">Belongs to the ATG5 family.</text>
</comment>
<dbReference type="InterPro" id="IPR048939">
    <property type="entry name" value="ATG5_UblA"/>
</dbReference>
<dbReference type="Pfam" id="PF04106">
    <property type="entry name" value="ATG5_UblB"/>
    <property type="match status" value="1"/>
</dbReference>
<dbReference type="Gene3D" id="1.10.246.190">
    <property type="entry name" value="Autophagy protein Apg5, helix rich domain"/>
    <property type="match status" value="1"/>
</dbReference>
<dbReference type="GO" id="GO:0061908">
    <property type="term" value="C:phagophore"/>
    <property type="evidence" value="ECO:0007669"/>
    <property type="project" value="TreeGrafter"/>
</dbReference>
<evidence type="ECO:0000256" key="4">
    <source>
        <dbReference type="ARBA" id="ARBA00022499"/>
    </source>
</evidence>
<keyword evidence="6 7" id="KW-0072">Autophagy</keyword>
<dbReference type="GO" id="GO:0006995">
    <property type="term" value="P:cellular response to nitrogen starvation"/>
    <property type="evidence" value="ECO:0007669"/>
    <property type="project" value="TreeGrafter"/>
</dbReference>
<proteinExistence type="inferred from homology"/>
<evidence type="ECO:0000259" key="8">
    <source>
        <dbReference type="Pfam" id="PF04106"/>
    </source>
</evidence>
<evidence type="ECO:0000259" key="10">
    <source>
        <dbReference type="Pfam" id="PF20638"/>
    </source>
</evidence>
<dbReference type="PANTHER" id="PTHR13040">
    <property type="entry name" value="AUTOPHAGY PROTEIN 5"/>
    <property type="match status" value="1"/>
</dbReference>
<dbReference type="GO" id="GO:0019776">
    <property type="term" value="F:Atg8-family ligase activity"/>
    <property type="evidence" value="ECO:0007669"/>
    <property type="project" value="TreeGrafter"/>
</dbReference>
<dbReference type="PANTHER" id="PTHR13040:SF2">
    <property type="entry name" value="AUTOPHAGY PROTEIN 5"/>
    <property type="match status" value="1"/>
</dbReference>
<dbReference type="VEuPathDB" id="FungiDB:DIURU_001324"/>
<dbReference type="OrthoDB" id="272162at2759"/>
<evidence type="ECO:0000256" key="2">
    <source>
        <dbReference type="ARBA" id="ARBA00006910"/>
    </source>
</evidence>
<comment type="function">
    <text evidence="7">Involved in cytoplasm to vacuole transport (Cvt) and autophagic vesicle formation.</text>
</comment>